<sequence length="48" mass="5620">ALQAAVEIRRLREENERLQRANEICESCNHAGWWKCGECGETRTEEDE</sequence>
<evidence type="ECO:0000256" key="1">
    <source>
        <dbReference type="SAM" id="Coils"/>
    </source>
</evidence>
<name>X0Y7K1_9ZZZZ</name>
<feature type="non-terminal residue" evidence="2">
    <location>
        <position position="1"/>
    </location>
</feature>
<protein>
    <submittedName>
        <fullName evidence="2">Uncharacterized protein</fullName>
    </submittedName>
</protein>
<dbReference type="AlphaFoldDB" id="X0Y7K1"/>
<dbReference type="EMBL" id="BARS01053482">
    <property type="protein sequence ID" value="GAG51854.1"/>
    <property type="molecule type" value="Genomic_DNA"/>
</dbReference>
<reference evidence="2" key="1">
    <citation type="journal article" date="2014" name="Front. Microbiol.">
        <title>High frequency of phylogenetically diverse reductive dehalogenase-homologous genes in deep subseafloor sedimentary metagenomes.</title>
        <authorList>
            <person name="Kawai M."/>
            <person name="Futagami T."/>
            <person name="Toyoda A."/>
            <person name="Takaki Y."/>
            <person name="Nishi S."/>
            <person name="Hori S."/>
            <person name="Arai W."/>
            <person name="Tsubouchi T."/>
            <person name="Morono Y."/>
            <person name="Uchiyama I."/>
            <person name="Ito T."/>
            <person name="Fujiyama A."/>
            <person name="Inagaki F."/>
            <person name="Takami H."/>
        </authorList>
    </citation>
    <scope>NUCLEOTIDE SEQUENCE</scope>
    <source>
        <strain evidence="2">Expedition CK06-06</strain>
    </source>
</reference>
<dbReference type="GO" id="GO:0006412">
    <property type="term" value="P:translation"/>
    <property type="evidence" value="ECO:0007669"/>
    <property type="project" value="InterPro"/>
</dbReference>
<gene>
    <name evidence="2" type="ORF">S01H1_79348</name>
</gene>
<keyword evidence="1" id="KW-0175">Coiled coil</keyword>
<accession>X0Y7K1</accession>
<feature type="coiled-coil region" evidence="1">
    <location>
        <begin position="1"/>
        <end position="31"/>
    </location>
</feature>
<dbReference type="InterPro" id="IPR011332">
    <property type="entry name" value="Ribosomal_zn-bd"/>
</dbReference>
<proteinExistence type="predicted"/>
<dbReference type="SUPFAM" id="SSF57829">
    <property type="entry name" value="Zn-binding ribosomal proteins"/>
    <property type="match status" value="1"/>
</dbReference>
<organism evidence="2">
    <name type="scientific">marine sediment metagenome</name>
    <dbReference type="NCBI Taxonomy" id="412755"/>
    <lineage>
        <taxon>unclassified sequences</taxon>
        <taxon>metagenomes</taxon>
        <taxon>ecological metagenomes</taxon>
    </lineage>
</organism>
<comment type="caution">
    <text evidence="2">The sequence shown here is derived from an EMBL/GenBank/DDBJ whole genome shotgun (WGS) entry which is preliminary data.</text>
</comment>
<evidence type="ECO:0000313" key="2">
    <source>
        <dbReference type="EMBL" id="GAG51854.1"/>
    </source>
</evidence>